<evidence type="ECO:0000259" key="2">
    <source>
        <dbReference type="Pfam" id="PF14258"/>
    </source>
</evidence>
<proteinExistence type="predicted"/>
<organism evidence="3 4">
    <name type="scientific">Metabacillus bambusae</name>
    <dbReference type="NCBI Taxonomy" id="2795218"/>
    <lineage>
        <taxon>Bacteria</taxon>
        <taxon>Bacillati</taxon>
        <taxon>Bacillota</taxon>
        <taxon>Bacilli</taxon>
        <taxon>Bacillales</taxon>
        <taxon>Bacillaceae</taxon>
        <taxon>Metabacillus</taxon>
    </lineage>
</organism>
<dbReference type="Pfam" id="PF14258">
    <property type="entry name" value="DUF4350"/>
    <property type="match status" value="1"/>
</dbReference>
<comment type="caution">
    <text evidence="3">The sequence shown here is derived from an EMBL/GenBank/DDBJ whole genome shotgun (WGS) entry which is preliminary data.</text>
</comment>
<evidence type="ECO:0000313" key="4">
    <source>
        <dbReference type="Proteomes" id="UP000663981"/>
    </source>
</evidence>
<feature type="transmembrane region" description="Helical" evidence="1">
    <location>
        <begin position="220"/>
        <end position="238"/>
    </location>
</feature>
<keyword evidence="1" id="KW-0472">Membrane</keyword>
<name>A0ABS3N4I4_9BACI</name>
<keyword evidence="1" id="KW-0812">Transmembrane</keyword>
<evidence type="ECO:0000256" key="1">
    <source>
        <dbReference type="SAM" id="Phobius"/>
    </source>
</evidence>
<dbReference type="InterPro" id="IPR025646">
    <property type="entry name" value="DUF4350"/>
</dbReference>
<reference evidence="3 4" key="1">
    <citation type="submission" date="2021-03" db="EMBL/GenBank/DDBJ databases">
        <title>Whole genome sequence of Metabacillus bambusae BG109.</title>
        <authorList>
            <person name="Jeong J.W."/>
        </authorList>
    </citation>
    <scope>NUCLEOTIDE SEQUENCE [LARGE SCALE GENOMIC DNA]</scope>
    <source>
        <strain evidence="3 4">BG109</strain>
    </source>
</reference>
<keyword evidence="1" id="KW-1133">Transmembrane helix</keyword>
<evidence type="ECO:0000313" key="3">
    <source>
        <dbReference type="EMBL" id="MBO1513147.1"/>
    </source>
</evidence>
<accession>A0ABS3N4I4</accession>
<gene>
    <name evidence="3" type="ORF">I7822_15970</name>
</gene>
<keyword evidence="4" id="KW-1185">Reference proteome</keyword>
<dbReference type="Proteomes" id="UP000663981">
    <property type="component" value="Unassembled WGS sequence"/>
</dbReference>
<feature type="domain" description="DUF4350" evidence="2">
    <location>
        <begin position="21"/>
        <end position="189"/>
    </location>
</feature>
<dbReference type="EMBL" id="JAGDEL010000012">
    <property type="protein sequence ID" value="MBO1513147.1"/>
    <property type="molecule type" value="Genomic_DNA"/>
</dbReference>
<sequence>MLSSYYIVTGEPKNYPQYDTQSPSPTGIKAFYTYVENEMDLVNRWSHPPNLLPKADESQLLVMIEPAIIPNSEEMEAYEQFMEAGNTILLLKVNPKGMFDQRIIFTEDGVTSLHNITDQNEHIYNAVIESPVILEADEHDDILLQSENKGTIALKRAYGDGQLIVANSPKWITNGNILKDDHLPLLLTLFNEVNSQTVLFDEYLHGKQDASSILNVYPRWFILFLFQGIILTCLFLWYQGKRFGPLLVPREETVRYSDERIKALAAWYMRGYHYKDSLHIQADYVKLLLQERWGIPYSKEWEDIDIYLEKRLNKIPELEVNSFVVELTKVLMKEKVTKQDYLVWSKKLDQLRKEVEDNEHTIGIPTREL</sequence>
<protein>
    <submittedName>
        <fullName evidence="3">DUF4350 domain-containing protein</fullName>
    </submittedName>
</protein>